<protein>
    <submittedName>
        <fullName evidence="2">DUF116 domain-containing protein</fullName>
    </submittedName>
</protein>
<reference evidence="2" key="1">
    <citation type="journal article" date="2020" name="mSystems">
        <title>Genome- and Community-Level Interaction Insights into Carbon Utilization and Element Cycling Functions of Hydrothermarchaeota in Hydrothermal Sediment.</title>
        <authorList>
            <person name="Zhou Z."/>
            <person name="Liu Y."/>
            <person name="Xu W."/>
            <person name="Pan J."/>
            <person name="Luo Z.H."/>
            <person name="Li M."/>
        </authorList>
    </citation>
    <scope>NUCLEOTIDE SEQUENCE [LARGE SCALE GENOMIC DNA]</scope>
    <source>
        <strain evidence="2">SpSt-788</strain>
    </source>
</reference>
<gene>
    <name evidence="2" type="ORF">ENV75_06860</name>
</gene>
<organism evidence="2">
    <name type="scientific">Thermodesulfovibrio aggregans</name>
    <dbReference type="NCBI Taxonomy" id="86166"/>
    <lineage>
        <taxon>Bacteria</taxon>
        <taxon>Pseudomonadati</taxon>
        <taxon>Nitrospirota</taxon>
        <taxon>Thermodesulfovibrionia</taxon>
        <taxon>Thermodesulfovibrionales</taxon>
        <taxon>Thermodesulfovibrionaceae</taxon>
        <taxon>Thermodesulfovibrio</taxon>
    </lineage>
</organism>
<sequence>MKAWTHFLRGFVLKIFYPLLMLAGAFLKSRRSQFQAYIVKLNNCLVMRDTAEVNKILLLLPHCIQNSKCDVRLTFDVFKCRRCGNCKIKDLIELAEAYKISIAIATGGTIARKVVKEVKPDAIVAVACERDLSSGIVDTYPLPVIGILNERPFGPCIDTTVSLQKVEDALKWFINHKIRDRKQLKF</sequence>
<dbReference type="PANTHER" id="PTHR43801">
    <property type="entry name" value="NUCLEOTIDE-BINDING PROTEIN-RELATED"/>
    <property type="match status" value="1"/>
</dbReference>
<dbReference type="EMBL" id="DTHO01000073">
    <property type="protein sequence ID" value="HGH00145.1"/>
    <property type="molecule type" value="Genomic_DNA"/>
</dbReference>
<proteinExistence type="predicted"/>
<dbReference type="Pfam" id="PF01976">
    <property type="entry name" value="DUF116"/>
    <property type="match status" value="1"/>
</dbReference>
<dbReference type="InterPro" id="IPR002829">
    <property type="entry name" value="DUF116"/>
</dbReference>
<keyword evidence="1" id="KW-0812">Transmembrane</keyword>
<comment type="caution">
    <text evidence="2">The sequence shown here is derived from an EMBL/GenBank/DDBJ whole genome shotgun (WGS) entry which is preliminary data.</text>
</comment>
<name>A0A7C4EM20_9BACT</name>
<feature type="transmembrane region" description="Helical" evidence="1">
    <location>
        <begin position="6"/>
        <end position="27"/>
    </location>
</feature>
<evidence type="ECO:0000256" key="1">
    <source>
        <dbReference type="SAM" id="Phobius"/>
    </source>
</evidence>
<evidence type="ECO:0000313" key="2">
    <source>
        <dbReference type="EMBL" id="HGH00145.1"/>
    </source>
</evidence>
<keyword evidence="1" id="KW-1133">Transmembrane helix</keyword>
<accession>A0A7C4EM20</accession>
<dbReference type="AlphaFoldDB" id="A0A7C4EM20"/>
<dbReference type="PANTHER" id="PTHR43801:SF1">
    <property type="entry name" value="POLYPRENYL SYNTHETASE"/>
    <property type="match status" value="1"/>
</dbReference>
<dbReference type="PIRSF" id="PIRSF006594">
    <property type="entry name" value="UCP006594"/>
    <property type="match status" value="1"/>
</dbReference>
<keyword evidence="1" id="KW-0472">Membrane</keyword>